<accession>A0A0K8T791</accession>
<protein>
    <submittedName>
        <fullName evidence="1">Uncharacterized protein</fullName>
    </submittedName>
</protein>
<name>A0A0K8T791_LYGHE</name>
<organism evidence="1">
    <name type="scientific">Lygus hesperus</name>
    <name type="common">Western plant bug</name>
    <dbReference type="NCBI Taxonomy" id="30085"/>
    <lineage>
        <taxon>Eukaryota</taxon>
        <taxon>Metazoa</taxon>
        <taxon>Ecdysozoa</taxon>
        <taxon>Arthropoda</taxon>
        <taxon>Hexapoda</taxon>
        <taxon>Insecta</taxon>
        <taxon>Pterygota</taxon>
        <taxon>Neoptera</taxon>
        <taxon>Paraneoptera</taxon>
        <taxon>Hemiptera</taxon>
        <taxon>Heteroptera</taxon>
        <taxon>Panheteroptera</taxon>
        <taxon>Cimicomorpha</taxon>
        <taxon>Miridae</taxon>
        <taxon>Mirini</taxon>
        <taxon>Lygus</taxon>
    </lineage>
</organism>
<feature type="non-terminal residue" evidence="1">
    <location>
        <position position="160"/>
    </location>
</feature>
<dbReference type="EMBL" id="GBRD01004412">
    <property type="protein sequence ID" value="JAG61409.1"/>
    <property type="molecule type" value="Transcribed_RNA"/>
</dbReference>
<dbReference type="AlphaFoldDB" id="A0A0K8T791"/>
<reference evidence="1" key="1">
    <citation type="submission" date="2014-09" db="EMBL/GenBank/DDBJ databases">
        <authorList>
            <person name="Magalhaes I.L.F."/>
            <person name="Oliveira U."/>
            <person name="Santos F.R."/>
            <person name="Vidigal T.H.D.A."/>
            <person name="Brescovit A.D."/>
            <person name="Santos A.J."/>
        </authorList>
    </citation>
    <scope>NUCLEOTIDE SEQUENCE</scope>
</reference>
<sequence length="160" mass="18791">DAPTAVRSLSLLDYPLKSYYWIDPPQVQQDSKKWPTLTTRMKRKDEKLQELLSTPVEIKRRKTTVLEKQPLEVPQQPLPTVKILSDIYRNQSKTLEDMKDSLFGPFTYDYDKSVDSLFDLSVLYPYMSNAYKKLYGQHMDNLREISKNLKSLQRKSEKPA</sequence>
<evidence type="ECO:0000313" key="1">
    <source>
        <dbReference type="EMBL" id="JAG61409.1"/>
    </source>
</evidence>
<proteinExistence type="predicted"/>
<feature type="non-terminal residue" evidence="1">
    <location>
        <position position="1"/>
    </location>
</feature>